<dbReference type="Proteomes" id="UP000315400">
    <property type="component" value="Unassembled WGS sequence"/>
</dbReference>
<comment type="caution">
    <text evidence="1">The sequence shown here is derived from an EMBL/GenBank/DDBJ whole genome shotgun (WGS) entry which is preliminary data.</text>
</comment>
<accession>A0A540V8H1</accession>
<gene>
    <name evidence="1" type="ORF">FKY71_18485</name>
</gene>
<organism evidence="1 2">
    <name type="scientific">Spiribacter salinus</name>
    <dbReference type="NCBI Taxonomy" id="1335746"/>
    <lineage>
        <taxon>Bacteria</taxon>
        <taxon>Pseudomonadati</taxon>
        <taxon>Pseudomonadota</taxon>
        <taxon>Gammaproteobacteria</taxon>
        <taxon>Chromatiales</taxon>
        <taxon>Ectothiorhodospiraceae</taxon>
        <taxon>Spiribacter</taxon>
    </lineage>
</organism>
<dbReference type="AlphaFoldDB" id="A0A540V8H1"/>
<feature type="non-terminal residue" evidence="1">
    <location>
        <position position="500"/>
    </location>
</feature>
<evidence type="ECO:0000313" key="1">
    <source>
        <dbReference type="EMBL" id="TQE93041.1"/>
    </source>
</evidence>
<proteinExistence type="predicted"/>
<sequence>MPHFVTATYDGYERRLTRDRYVRDHYTGEAQEKAIINAEEVLDEYRRLVAATDDRALRDFLLKDKALGLYLHRRIQGEHIVSYAERVKISRFPGHMAAIVDSFVSSIFAVEHNIQRTWAREDEQAPIGSFAEEDSLAYTLKNDLDGEGTAWLQAIRDAATRFTLEHRVWHLVEGVTGDTHERVLWIDEDDVRAFIERKGVIREAIIRERDDYRESLQVTADPTERYLYLWPDRYQRWEAAEGGGVTLIEEGQFEHTWYHDADRTIPCTPLQKVELGLKRDSGRLLARGQNSLYNQLSDARHILRVANHPKLRGKDVSDEMFEHTAEALSRGDNILQGDWDFIGPDTQNARAAYEIYAEEVRSFYTENLQQFNDAAREVTATERRQEDQRGRQAYLTLLSNSLDELENRIMFFLAQATQPDRPDLWQVPEANRSTDFAPQDPFTEANLIKEMMFGEDSTLPVPVAVKAQAVLDVARMLGYENLTFEEVEAEVEAAMQDQGV</sequence>
<protein>
    <recommendedName>
        <fullName evidence="3">Phage portal protein</fullName>
    </recommendedName>
</protein>
<dbReference type="EMBL" id="VIFK01000504">
    <property type="protein sequence ID" value="TQE93041.1"/>
    <property type="molecule type" value="Genomic_DNA"/>
</dbReference>
<evidence type="ECO:0008006" key="3">
    <source>
        <dbReference type="Google" id="ProtNLM"/>
    </source>
</evidence>
<reference evidence="1 2" key="1">
    <citation type="submission" date="2019-06" db="EMBL/GenBank/DDBJ databases">
        <title>Metagenome assembled Genome of Spiribacter salinus SL48-SHIP from the microbial mat of Salt Lake 48 (Novosibirsk region, Russia).</title>
        <authorList>
            <person name="Shipova A."/>
            <person name="Rozanov A.S."/>
            <person name="Bryanskaya A.V."/>
            <person name="Peltek S.E."/>
        </authorList>
    </citation>
    <scope>NUCLEOTIDE SEQUENCE [LARGE SCALE GENOMIC DNA]</scope>
    <source>
        <strain evidence="1">SL48-SHIP-2</strain>
    </source>
</reference>
<name>A0A540V8H1_9GAMM</name>
<evidence type="ECO:0000313" key="2">
    <source>
        <dbReference type="Proteomes" id="UP000315400"/>
    </source>
</evidence>